<dbReference type="PROSITE" id="PS51766">
    <property type="entry name" value="DOCKERIN"/>
    <property type="match status" value="1"/>
</dbReference>
<dbReference type="NCBIfam" id="TIGR02543">
    <property type="entry name" value="List_Bact_rpt"/>
    <property type="match status" value="1"/>
</dbReference>
<dbReference type="InterPro" id="IPR042229">
    <property type="entry name" value="Listeria/Bacterioides_rpt_sf"/>
</dbReference>
<comment type="caution">
    <text evidence="4">The sequence shown here is derived from an EMBL/GenBank/DDBJ whole genome shotgun (WGS) entry which is preliminary data.</text>
</comment>
<dbReference type="SUPFAM" id="SSF63446">
    <property type="entry name" value="Type I dockerin domain"/>
    <property type="match status" value="1"/>
</dbReference>
<organism evidence="4 5">
    <name type="scientific">Eubacterium album</name>
    <dbReference type="NCBI Taxonomy" id="2978477"/>
    <lineage>
        <taxon>Bacteria</taxon>
        <taxon>Bacillati</taxon>
        <taxon>Bacillota</taxon>
        <taxon>Clostridia</taxon>
        <taxon>Eubacteriales</taxon>
        <taxon>Eubacteriaceae</taxon>
        <taxon>Eubacterium</taxon>
    </lineage>
</organism>
<sequence length="1804" mass="203020">MKKRVLTLFLAIAIIVSQMPTQEIFAKTSGNMYGDVNGDRVIDLRDLLTLKKYISEEKIKDFVFANSDINADGQVDLKDFLILKKYFAEWDVHLGAKLLTVSFYDGDRLIETLPAEKDYPLGELPSKEKATKDNAVLVGYYTDKEFTTPFYSDDAVTDNINVYAKYQEMGGKEELNITSFAQMDQTPDMTFSIKKVSGDIEPQEAATLVVKDGSDNVEISIEDNDGDGIYTVSAPNGFNEGCSYELNLADGWVFDGKEETIRTASFSIAMKEVENLEMNDDIVYIKDTDEITYSVDGKNYDVLTSEQINENGGSFEYDEASKLNEDDIICLYVGTKPTERNTDETSELLDPAVYVKVAAIDGNEVTFAALDENDQAKIYNMPDNFPLIVQELPTEETGTISLEELDVDMYANMMGDEGTYENAVDSIGIGDFVTLYVSTDEIKSGNDVYYGEITDYDKDTELITYKEVEKNDIEESMDLYSEIPISGSDIISDEECEQLENVVQTQMEDSGFGEEAADILCDMVTKTDGFKENTSLQSLVLTDENGQQLSAKQLRKMNVGKSFELTDDVKLSVEIINKGEQLHFNNGIQLAVGVEAEFEVEVEDGTVKIDLSATFVEECELVPRVKGSIVTKEILFIPIPVGICVNTSMDVKNFTAFSFNANIYTVAEEEQSLWEKFKSIADDPTEALGLSNLPSGLSAGLKSVKDVMDKIEEIQTKIDQANDTAEQIKGYKEDLNALWEVMKMNGTDKEQWNEMCKTFEKSNVASDILDVMDLSTETELGTEFLDGMQALMDKYSETLQKETDWVTLVNKEICSTEVCYFGVVIGTQVNFLVRADMNIAIGSNLEYEVGKRYNFWFKVGLFKPSAGSSTMDLLDERFDFQFYVMGKIGLKAGIRAKLYAGIGSGKFASVGIAAELGPYVKLYGFFIYEYSKYRPANTQNTVSKERMAGALYLEFGLYFMMSFEANAIGNLFEYSNDFVNEEIPLLTAGRNVFYYNTAYEPQEDEVILVKDEDGDSTNGITMDVPANVLALSYVELNTGIQGVESLHPSNYNIRFTNRNFSVDYKTGKINVNVPKNTRYMTAEMTITYLYSKVAFSQYDMTVTVPVVWTNLTTEELSEYYTASVRVGNDTDGYKTVWNKKLLKNEEFDLPTEDELKNLLNWNDYKYTLTKGYDGQNTEKLTLVDNSTYDFYVDYKTYAITVTDIQNANGTTRSKTFYAKYGERFDFSELESTGSNRQGAYNKFAGITTTATINVNGYPQTIDLTQPINSKVAEALMQGVTAKANYVDDSVTATFVFNGIDVENTVVKLKRGTVPNYDYFEVAQENNTDIIGISPEVDKISTPTTYYVECKNVIKKLVTMTFDTNGGNTVDPITRKETTILPTIPIPVKRGYEFDGWCTDAACENMFTSKTVPTEDITLYAKWKPAVYTLTFNVNGGNELDKNTKRVTYDGKYGEIPQLVRDGYAFLGWYNKVEGGEQITADDQVLITSNTTLYAHWRKLKPIPAETFVFNPQTYYYDSAIERATEYTFNPPEDENLSEEETYTEDSFTFKFKSQSKDEYENGFPSDIGVYDVVITRPADQYYLKFETLYEGVLVIKPYDLNCSYYKVYVDCRDSVGGSQKLNSTVSWSNGAKTSFSIEMDTSTNYGYTTNYACYPTQIYMESSGRMVGQHVWMTTRVHDITDNIKSIKNRHKEYWANKLNYTWGLGSYPSVNYSAGNYEVSKDGKIKVRFTTYGNNGAVSNLTYSTSWDGNNNDSCVTVDGNYFIIDGSKLTEEKHTINVYAKYGGSGYYQVGRFTVSPIDGDE</sequence>
<evidence type="ECO:0000256" key="2">
    <source>
        <dbReference type="SAM" id="Coils"/>
    </source>
</evidence>
<dbReference type="CDD" id="cd14256">
    <property type="entry name" value="Dockerin_I"/>
    <property type="match status" value="1"/>
</dbReference>
<accession>A0ABT2M2B6</accession>
<dbReference type="Gene3D" id="1.10.1330.10">
    <property type="entry name" value="Dockerin domain"/>
    <property type="match status" value="1"/>
</dbReference>
<name>A0ABT2M2B6_9FIRM</name>
<keyword evidence="2" id="KW-0175">Coiled coil</keyword>
<keyword evidence="5" id="KW-1185">Reference proteome</keyword>
<comment type="subcellular location">
    <subcellularLocation>
        <location evidence="1">Cell envelope</location>
    </subcellularLocation>
</comment>
<feature type="domain" description="Dockerin" evidence="3">
    <location>
        <begin position="29"/>
        <end position="96"/>
    </location>
</feature>
<evidence type="ECO:0000313" key="4">
    <source>
        <dbReference type="EMBL" id="MCT7399666.1"/>
    </source>
</evidence>
<dbReference type="Pfam" id="PF09479">
    <property type="entry name" value="Flg_new"/>
    <property type="match status" value="3"/>
</dbReference>
<dbReference type="RefSeq" id="WP_260978982.1">
    <property type="nucleotide sequence ID" value="NZ_JAODBU010000011.1"/>
</dbReference>
<dbReference type="Gene3D" id="2.60.40.4270">
    <property type="entry name" value="Listeria-Bacteroides repeat domain"/>
    <property type="match status" value="2"/>
</dbReference>
<dbReference type="InterPro" id="IPR016134">
    <property type="entry name" value="Dockerin_dom"/>
</dbReference>
<dbReference type="InterPro" id="IPR036439">
    <property type="entry name" value="Dockerin_dom_sf"/>
</dbReference>
<reference evidence="4" key="1">
    <citation type="submission" date="2022-09" db="EMBL/GenBank/DDBJ databases">
        <title>Eubacterium sp. LFL-14 isolated from human feces.</title>
        <authorList>
            <person name="Liu F."/>
        </authorList>
    </citation>
    <scope>NUCLEOTIDE SEQUENCE</scope>
    <source>
        <strain evidence="4">LFL-14</strain>
    </source>
</reference>
<evidence type="ECO:0000256" key="1">
    <source>
        <dbReference type="ARBA" id="ARBA00004196"/>
    </source>
</evidence>
<dbReference type="PROSITE" id="PS00448">
    <property type="entry name" value="CLOS_CELLULOSOME_RPT"/>
    <property type="match status" value="1"/>
</dbReference>
<dbReference type="InterPro" id="IPR002105">
    <property type="entry name" value="Dockerin_1_rpt"/>
</dbReference>
<dbReference type="Pfam" id="PF00404">
    <property type="entry name" value="Dockerin_1"/>
    <property type="match status" value="1"/>
</dbReference>
<protein>
    <submittedName>
        <fullName evidence="4">InlB B-repeat-containing protein</fullName>
    </submittedName>
</protein>
<dbReference type="PROSITE" id="PS00018">
    <property type="entry name" value="EF_HAND_1"/>
    <property type="match status" value="1"/>
</dbReference>
<proteinExistence type="predicted"/>
<evidence type="ECO:0000313" key="5">
    <source>
        <dbReference type="Proteomes" id="UP001431199"/>
    </source>
</evidence>
<dbReference type="InterPro" id="IPR018247">
    <property type="entry name" value="EF_Hand_1_Ca_BS"/>
</dbReference>
<evidence type="ECO:0000259" key="3">
    <source>
        <dbReference type="PROSITE" id="PS51766"/>
    </source>
</evidence>
<gene>
    <name evidence="4" type="ORF">N5B56_11305</name>
</gene>
<dbReference type="EMBL" id="JAODBU010000011">
    <property type="protein sequence ID" value="MCT7399666.1"/>
    <property type="molecule type" value="Genomic_DNA"/>
</dbReference>
<dbReference type="Proteomes" id="UP001431199">
    <property type="component" value="Unassembled WGS sequence"/>
</dbReference>
<dbReference type="InterPro" id="IPR013378">
    <property type="entry name" value="InlB-like_B-rpt"/>
</dbReference>
<feature type="coiled-coil region" evidence="2">
    <location>
        <begin position="704"/>
        <end position="731"/>
    </location>
</feature>